<protein>
    <submittedName>
        <fullName evidence="4">Quinone oxidoreductase</fullName>
    </submittedName>
</protein>
<dbReference type="EMBL" id="JACNYK010000002">
    <property type="protein sequence ID" value="MBD1426111.1"/>
    <property type="molecule type" value="Genomic_DNA"/>
</dbReference>
<evidence type="ECO:0000313" key="5">
    <source>
        <dbReference type="Proteomes" id="UP000606494"/>
    </source>
</evidence>
<evidence type="ECO:0000256" key="1">
    <source>
        <dbReference type="ARBA" id="ARBA00022857"/>
    </source>
</evidence>
<dbReference type="CDD" id="cd05286">
    <property type="entry name" value="QOR2"/>
    <property type="match status" value="1"/>
</dbReference>
<keyword evidence="2" id="KW-0560">Oxidoreductase</keyword>
<accession>A0ABR7Y490</accession>
<keyword evidence="5" id="KW-1185">Reference proteome</keyword>
<comment type="caution">
    <text evidence="4">The sequence shown here is derived from an EMBL/GenBank/DDBJ whole genome shotgun (WGS) entry which is preliminary data.</text>
</comment>
<dbReference type="PANTHER" id="PTHR48106:SF13">
    <property type="entry name" value="QUINONE OXIDOREDUCTASE-RELATED"/>
    <property type="match status" value="1"/>
</dbReference>
<dbReference type="SUPFAM" id="SSF50129">
    <property type="entry name" value="GroES-like"/>
    <property type="match status" value="1"/>
</dbReference>
<dbReference type="InterPro" id="IPR013149">
    <property type="entry name" value="ADH-like_C"/>
</dbReference>
<dbReference type="Pfam" id="PF08240">
    <property type="entry name" value="ADH_N"/>
    <property type="match status" value="1"/>
</dbReference>
<organism evidence="4 5">
    <name type="scientific">Sphingobacterium arenae</name>
    <dbReference type="NCBI Taxonomy" id="1280598"/>
    <lineage>
        <taxon>Bacteria</taxon>
        <taxon>Pseudomonadati</taxon>
        <taxon>Bacteroidota</taxon>
        <taxon>Sphingobacteriia</taxon>
        <taxon>Sphingobacteriales</taxon>
        <taxon>Sphingobacteriaceae</taxon>
        <taxon>Sphingobacterium</taxon>
    </lineage>
</organism>
<dbReference type="Gene3D" id="3.90.180.10">
    <property type="entry name" value="Medium-chain alcohol dehydrogenases, catalytic domain"/>
    <property type="match status" value="1"/>
</dbReference>
<dbReference type="InterPro" id="IPR036291">
    <property type="entry name" value="NAD(P)-bd_dom_sf"/>
</dbReference>
<dbReference type="InterPro" id="IPR020843">
    <property type="entry name" value="ER"/>
</dbReference>
<dbReference type="InterPro" id="IPR047618">
    <property type="entry name" value="QOR-like"/>
</dbReference>
<gene>
    <name evidence="4" type="ORF">H8B17_11010</name>
</gene>
<dbReference type="SMART" id="SM00829">
    <property type="entry name" value="PKS_ER"/>
    <property type="match status" value="1"/>
</dbReference>
<dbReference type="SUPFAM" id="SSF51735">
    <property type="entry name" value="NAD(P)-binding Rossmann-fold domains"/>
    <property type="match status" value="1"/>
</dbReference>
<evidence type="ECO:0000256" key="2">
    <source>
        <dbReference type="ARBA" id="ARBA00023002"/>
    </source>
</evidence>
<dbReference type="PANTHER" id="PTHR48106">
    <property type="entry name" value="QUINONE OXIDOREDUCTASE PIG3-RELATED"/>
    <property type="match status" value="1"/>
</dbReference>
<sequence>MKNDHKTTGSVQIKTTGAPDVLEYQQVDLPRPKANEVQIEQQSIGVNFFDLFYRNGSFPVESYPAIIGFEAAGVVKEVGAAVVDYKVGDRVAYYKTFGAYTECRNIDQNEIFKLPHEVSFDLAASVMIKGLTVHMLLKQSHALKAAEVVLIHGMTGGVGSILSQWAKALGANVIGTVGSEAKKKIAEKRGFTQVIDLSSEDLVTAVHSYTHGKGIDVLYDGIGKSTFETSSSILKDGGSAVLYGWASGMPEIDKAQMASRNIKFAFDALNDYWLYQDKSGKALTEIFDLLLNGKIVLESPLVYPLNKAVHAHSDIESRKTTGSVILKP</sequence>
<evidence type="ECO:0000259" key="3">
    <source>
        <dbReference type="SMART" id="SM00829"/>
    </source>
</evidence>
<name>A0ABR7Y490_9SPHI</name>
<dbReference type="InterPro" id="IPR013154">
    <property type="entry name" value="ADH-like_N"/>
</dbReference>
<feature type="domain" description="Enoyl reductase (ER)" evidence="3">
    <location>
        <begin position="17"/>
        <end position="326"/>
    </location>
</feature>
<dbReference type="Proteomes" id="UP000606494">
    <property type="component" value="Unassembled WGS sequence"/>
</dbReference>
<evidence type="ECO:0000313" key="4">
    <source>
        <dbReference type="EMBL" id="MBD1426111.1"/>
    </source>
</evidence>
<reference evidence="4 5" key="1">
    <citation type="submission" date="2020-08" db="EMBL/GenBank/DDBJ databases">
        <title>Sphingobacterium sp. DN00404 isolated from aquaculture water.</title>
        <authorList>
            <person name="Zhang M."/>
        </authorList>
    </citation>
    <scope>NUCLEOTIDE SEQUENCE [LARGE SCALE GENOMIC DNA]</scope>
    <source>
        <strain evidence="4 5">KCTC 32294</strain>
    </source>
</reference>
<dbReference type="Gene3D" id="3.40.50.720">
    <property type="entry name" value="NAD(P)-binding Rossmann-like Domain"/>
    <property type="match status" value="1"/>
</dbReference>
<keyword evidence="1" id="KW-0521">NADP</keyword>
<proteinExistence type="predicted"/>
<dbReference type="InterPro" id="IPR011032">
    <property type="entry name" value="GroES-like_sf"/>
</dbReference>
<dbReference type="Pfam" id="PF00107">
    <property type="entry name" value="ADH_zinc_N"/>
    <property type="match status" value="1"/>
</dbReference>